<dbReference type="Proteomes" id="UP001500804">
    <property type="component" value="Unassembled WGS sequence"/>
</dbReference>
<dbReference type="PANTHER" id="PTHR34216:SF3">
    <property type="entry name" value="POLY-BETA-1,6-N-ACETYL-D-GLUCOSAMINE N-DEACETYLASE"/>
    <property type="match status" value="1"/>
</dbReference>
<dbReference type="InterPro" id="IPR002509">
    <property type="entry name" value="NODB_dom"/>
</dbReference>
<dbReference type="SUPFAM" id="SSF88713">
    <property type="entry name" value="Glycoside hydrolase/deacetylase"/>
    <property type="match status" value="1"/>
</dbReference>
<reference evidence="5" key="1">
    <citation type="journal article" date="2019" name="Int. J. Syst. Evol. Microbiol.">
        <title>The Global Catalogue of Microorganisms (GCM) 10K type strain sequencing project: providing services to taxonomists for standard genome sequencing and annotation.</title>
        <authorList>
            <consortium name="The Broad Institute Genomics Platform"/>
            <consortium name="The Broad Institute Genome Sequencing Center for Infectious Disease"/>
            <person name="Wu L."/>
            <person name="Ma J."/>
        </authorList>
    </citation>
    <scope>NUCLEOTIDE SEQUENCE [LARGE SCALE GENOMIC DNA]</scope>
    <source>
        <strain evidence="5">JCM 18302</strain>
    </source>
</reference>
<keyword evidence="2" id="KW-0732">Signal</keyword>
<dbReference type="InterPro" id="IPR011330">
    <property type="entry name" value="Glyco_hydro/deAcase_b/a-brl"/>
</dbReference>
<dbReference type="PROSITE" id="PS51677">
    <property type="entry name" value="NODB"/>
    <property type="match status" value="1"/>
</dbReference>
<sequence>MQAPGSRLLVLGWHNVEGTWCFPARPEAGLRGLARQLRILRSVANVVPLAAALTDLAAGRPLPPRAVAITFDDGYRDNLTLAAPLLRELELPATCFLVPGFLGRTTRAWWEELASAVATARAPKITWKGRTYRLGTPTERAAAARALSDRLKGYDRAARETAVDELTGLLDPAHGYSVDEHFMDWDEARRLSEHLEIGSHSSHHAILSRESVEQQVADLASARTQLQERLAVDAPVLAYPNGTAADYTANTVSAAGRAGYSHAVTTRRGLNGASTPRYEVRRTVMSPDRGVADLRKLVRDTLAHAVTGK</sequence>
<organism evidence="4 5">
    <name type="scientific">Pseudonocardia adelaidensis</name>
    <dbReference type="NCBI Taxonomy" id="648754"/>
    <lineage>
        <taxon>Bacteria</taxon>
        <taxon>Bacillati</taxon>
        <taxon>Actinomycetota</taxon>
        <taxon>Actinomycetes</taxon>
        <taxon>Pseudonocardiales</taxon>
        <taxon>Pseudonocardiaceae</taxon>
        <taxon>Pseudonocardia</taxon>
    </lineage>
</organism>
<protein>
    <recommendedName>
        <fullName evidence="3">NodB homology domain-containing protein</fullName>
    </recommendedName>
</protein>
<gene>
    <name evidence="4" type="ORF">GCM10023320_03350</name>
</gene>
<dbReference type="Gene3D" id="3.20.20.370">
    <property type="entry name" value="Glycoside hydrolase/deacetylase"/>
    <property type="match status" value="1"/>
</dbReference>
<accession>A0ABP9NAA7</accession>
<dbReference type="EMBL" id="BAABJO010000001">
    <property type="protein sequence ID" value="GAA5110984.1"/>
    <property type="molecule type" value="Genomic_DNA"/>
</dbReference>
<comment type="caution">
    <text evidence="4">The sequence shown here is derived from an EMBL/GenBank/DDBJ whole genome shotgun (WGS) entry which is preliminary data.</text>
</comment>
<dbReference type="Pfam" id="PF01522">
    <property type="entry name" value="Polysacc_deac_1"/>
    <property type="match status" value="2"/>
</dbReference>
<evidence type="ECO:0000256" key="2">
    <source>
        <dbReference type="ARBA" id="ARBA00022729"/>
    </source>
</evidence>
<dbReference type="PANTHER" id="PTHR34216">
    <property type="match status" value="1"/>
</dbReference>
<evidence type="ECO:0000256" key="1">
    <source>
        <dbReference type="ARBA" id="ARBA00004613"/>
    </source>
</evidence>
<feature type="domain" description="NodB homology" evidence="3">
    <location>
        <begin position="65"/>
        <end position="309"/>
    </location>
</feature>
<evidence type="ECO:0000313" key="5">
    <source>
        <dbReference type="Proteomes" id="UP001500804"/>
    </source>
</evidence>
<keyword evidence="5" id="KW-1185">Reference proteome</keyword>
<dbReference type="CDD" id="cd10918">
    <property type="entry name" value="CE4_NodB_like_5s_6s"/>
    <property type="match status" value="1"/>
</dbReference>
<comment type="subcellular location">
    <subcellularLocation>
        <location evidence="1">Secreted</location>
    </subcellularLocation>
</comment>
<evidence type="ECO:0000259" key="3">
    <source>
        <dbReference type="PROSITE" id="PS51677"/>
    </source>
</evidence>
<name>A0ABP9NAA7_9PSEU</name>
<proteinExistence type="predicted"/>
<dbReference type="InterPro" id="IPR051398">
    <property type="entry name" value="Polysacch_Deacetylase"/>
</dbReference>
<evidence type="ECO:0000313" key="4">
    <source>
        <dbReference type="EMBL" id="GAA5110984.1"/>
    </source>
</evidence>